<dbReference type="Pfam" id="PF13189">
    <property type="entry name" value="Cytidylate_kin2"/>
    <property type="match status" value="1"/>
</dbReference>
<dbReference type="Gene3D" id="3.40.50.300">
    <property type="entry name" value="P-loop containing nucleotide triphosphate hydrolases"/>
    <property type="match status" value="1"/>
</dbReference>
<gene>
    <name evidence="1" type="ORF">BCR15_01380</name>
</gene>
<keyword evidence="2" id="KW-1185">Reference proteome</keyword>
<comment type="caution">
    <text evidence="1">The sequence shown here is derived from an EMBL/GenBank/DDBJ whole genome shotgun (WGS) entry which is preliminary data.</text>
</comment>
<proteinExistence type="predicted"/>
<dbReference type="Proteomes" id="UP000093501">
    <property type="component" value="Unassembled WGS sequence"/>
</dbReference>
<dbReference type="InterPro" id="IPR027417">
    <property type="entry name" value="P-loop_NTPase"/>
</dbReference>
<evidence type="ECO:0008006" key="3">
    <source>
        <dbReference type="Google" id="ProtNLM"/>
    </source>
</evidence>
<protein>
    <recommendedName>
        <fullName evidence="3">Cytidylate kinase</fullName>
    </recommendedName>
</protein>
<sequence length="194" mass="21696">MKLGWPIADKSTINGVIKQYGLIHLDHLYGDKPPTFWDLFDHDSVLTIEWMNKTVQAIAAQGDAVILGRGGVAVLKDYAGVLDVFIKAPDDVRAERISLRDDIQQSEAARKVAADDQARAKFTRLIYSRDWADEKNFDLVIDTGQVTDEAAMDQIIDAYRARMAGQPAGPRVADIRPDPVLADTVREQLARHRR</sequence>
<organism evidence="1 2">
    <name type="scientific">Tessaracoccus lapidicaptus</name>
    <dbReference type="NCBI Taxonomy" id="1427523"/>
    <lineage>
        <taxon>Bacteria</taxon>
        <taxon>Bacillati</taxon>
        <taxon>Actinomycetota</taxon>
        <taxon>Actinomycetes</taxon>
        <taxon>Propionibacteriales</taxon>
        <taxon>Propionibacteriaceae</taxon>
        <taxon>Tessaracoccus</taxon>
    </lineage>
</organism>
<reference evidence="2" key="1">
    <citation type="submission" date="2016-07" db="EMBL/GenBank/DDBJ databases">
        <authorList>
            <person name="Florea S."/>
            <person name="Webb J.S."/>
            <person name="Jaromczyk J."/>
            <person name="Schardl C.L."/>
        </authorList>
    </citation>
    <scope>NUCLEOTIDE SEQUENCE [LARGE SCALE GENOMIC DNA]</scope>
    <source>
        <strain evidence="2">IPBSL-7</strain>
    </source>
</reference>
<evidence type="ECO:0000313" key="2">
    <source>
        <dbReference type="Proteomes" id="UP000093501"/>
    </source>
</evidence>
<evidence type="ECO:0000313" key="1">
    <source>
        <dbReference type="EMBL" id="OCL36545.1"/>
    </source>
</evidence>
<dbReference type="EMBL" id="MBQD01000011">
    <property type="protein sequence ID" value="OCL36545.1"/>
    <property type="molecule type" value="Genomic_DNA"/>
</dbReference>
<dbReference type="SUPFAM" id="SSF52540">
    <property type="entry name" value="P-loop containing nucleoside triphosphate hydrolases"/>
    <property type="match status" value="1"/>
</dbReference>
<name>A0A1C0AQQ6_9ACTN</name>
<accession>A0A1C0AQQ6</accession>
<dbReference type="AlphaFoldDB" id="A0A1C0AQQ6"/>